<dbReference type="Proteomes" id="UP000177324">
    <property type="component" value="Unassembled WGS sequence"/>
</dbReference>
<gene>
    <name evidence="3" type="ORF">A2784_01415</name>
</gene>
<keyword evidence="2" id="KW-0472">Membrane</keyword>
<keyword evidence="2" id="KW-1133">Transmembrane helix</keyword>
<keyword evidence="2" id="KW-0812">Transmembrane</keyword>
<evidence type="ECO:0000256" key="2">
    <source>
        <dbReference type="SAM" id="Phobius"/>
    </source>
</evidence>
<feature type="region of interest" description="Disordered" evidence="1">
    <location>
        <begin position="1"/>
        <end position="23"/>
    </location>
</feature>
<evidence type="ECO:0000313" key="3">
    <source>
        <dbReference type="EMBL" id="OGY17544.1"/>
    </source>
</evidence>
<accession>A0A1G1VQE0</accession>
<dbReference type="STRING" id="1797589.A2784_01415"/>
<comment type="caution">
    <text evidence="3">The sequence shown here is derived from an EMBL/GenBank/DDBJ whole genome shotgun (WGS) entry which is preliminary data.</text>
</comment>
<evidence type="ECO:0000313" key="4">
    <source>
        <dbReference type="Proteomes" id="UP000177324"/>
    </source>
</evidence>
<name>A0A1G1VQE0_9BACT</name>
<reference evidence="3 4" key="1">
    <citation type="journal article" date="2016" name="Nat. Commun.">
        <title>Thousands of microbial genomes shed light on interconnected biogeochemical processes in an aquifer system.</title>
        <authorList>
            <person name="Anantharaman K."/>
            <person name="Brown C.T."/>
            <person name="Hug L.A."/>
            <person name="Sharon I."/>
            <person name="Castelle C.J."/>
            <person name="Probst A.J."/>
            <person name="Thomas B.C."/>
            <person name="Singh A."/>
            <person name="Wilkins M.J."/>
            <person name="Karaoz U."/>
            <person name="Brodie E.L."/>
            <person name="Williams K.H."/>
            <person name="Hubbard S.S."/>
            <person name="Banfield J.F."/>
        </authorList>
    </citation>
    <scope>NUCLEOTIDE SEQUENCE [LARGE SCALE GENOMIC DNA]</scope>
</reference>
<proteinExistence type="predicted"/>
<protein>
    <submittedName>
        <fullName evidence="3">Uncharacterized protein</fullName>
    </submittedName>
</protein>
<dbReference type="EMBL" id="MHCH01000021">
    <property type="protein sequence ID" value="OGY17544.1"/>
    <property type="molecule type" value="Genomic_DNA"/>
</dbReference>
<sequence>MSSLPAGGPPMPAQMQNAQQRAEEWLAQHEDVPKLLSRKHLSLGKITALLFLLVTLPLTVFVVAKQKQLAEVRSKAAEATPAPTIQIPTPSPRPITYTTQPNMIYMGNLDSQSFSVWWRTNAPDKGCVTVTNVKDNKPIKQCDEKLTRTHLIDITGLKSYITHKVEVETDGQKIELSPFWGEGIITGLFDKQKTASNLAFGKIVSASGESIVGATVFAFPNLADRSYLPVMAKTDESGGYKIDLSLLESQQPENLTAYLISVVDENGNDLGQRIFNVGATTPFPDLVLREP</sequence>
<dbReference type="AlphaFoldDB" id="A0A1G1VQE0"/>
<feature type="transmembrane region" description="Helical" evidence="2">
    <location>
        <begin position="46"/>
        <end position="64"/>
    </location>
</feature>
<organism evidence="3 4">
    <name type="scientific">Candidatus Chisholmbacteria bacterium RIFCSPHIGHO2_01_FULL_48_12</name>
    <dbReference type="NCBI Taxonomy" id="1797589"/>
    <lineage>
        <taxon>Bacteria</taxon>
        <taxon>Candidatus Chisholmiibacteriota</taxon>
    </lineage>
</organism>
<evidence type="ECO:0000256" key="1">
    <source>
        <dbReference type="SAM" id="MobiDB-lite"/>
    </source>
</evidence>